<feature type="domain" description="Enoyl reductase (ER)" evidence="1">
    <location>
        <begin position="7"/>
        <end position="370"/>
    </location>
</feature>
<dbReference type="Pfam" id="PF13602">
    <property type="entry name" value="ADH_zinc_N_2"/>
    <property type="match status" value="1"/>
</dbReference>
<name>A0AAJ0M921_9PEZI</name>
<dbReference type="CDD" id="cd05289">
    <property type="entry name" value="MDR_like_2"/>
    <property type="match status" value="1"/>
</dbReference>
<dbReference type="GO" id="GO:0016491">
    <property type="term" value="F:oxidoreductase activity"/>
    <property type="evidence" value="ECO:0007669"/>
    <property type="project" value="InterPro"/>
</dbReference>
<accession>A0AAJ0M921</accession>
<dbReference type="PANTHER" id="PTHR11695">
    <property type="entry name" value="ALCOHOL DEHYDROGENASE RELATED"/>
    <property type="match status" value="1"/>
</dbReference>
<dbReference type="InterPro" id="IPR036291">
    <property type="entry name" value="NAD(P)-bd_dom_sf"/>
</dbReference>
<dbReference type="Gene3D" id="3.40.50.720">
    <property type="entry name" value="NAD(P)-binding Rossmann-like Domain"/>
    <property type="match status" value="1"/>
</dbReference>
<dbReference type="SMART" id="SM00829">
    <property type="entry name" value="PKS_ER"/>
    <property type="match status" value="1"/>
</dbReference>
<gene>
    <name evidence="2" type="ORF">B0T25DRAFT_554604</name>
</gene>
<dbReference type="Gene3D" id="3.90.180.10">
    <property type="entry name" value="Medium-chain alcohol dehydrogenases, catalytic domain"/>
    <property type="match status" value="1"/>
</dbReference>
<dbReference type="InterPro" id="IPR013154">
    <property type="entry name" value="ADH-like_N"/>
</dbReference>
<dbReference type="AlphaFoldDB" id="A0AAJ0M921"/>
<evidence type="ECO:0000259" key="1">
    <source>
        <dbReference type="SMART" id="SM00829"/>
    </source>
</evidence>
<dbReference type="SUPFAM" id="SSF51735">
    <property type="entry name" value="NAD(P)-binding Rossmann-fold domains"/>
    <property type="match status" value="1"/>
</dbReference>
<reference evidence="2" key="1">
    <citation type="journal article" date="2023" name="Mol. Phylogenet. Evol.">
        <title>Genome-scale phylogeny and comparative genomics of the fungal order Sordariales.</title>
        <authorList>
            <person name="Hensen N."/>
            <person name="Bonometti L."/>
            <person name="Westerberg I."/>
            <person name="Brannstrom I.O."/>
            <person name="Guillou S."/>
            <person name="Cros-Aarteil S."/>
            <person name="Calhoun S."/>
            <person name="Haridas S."/>
            <person name="Kuo A."/>
            <person name="Mondo S."/>
            <person name="Pangilinan J."/>
            <person name="Riley R."/>
            <person name="LaButti K."/>
            <person name="Andreopoulos B."/>
            <person name="Lipzen A."/>
            <person name="Chen C."/>
            <person name="Yan M."/>
            <person name="Daum C."/>
            <person name="Ng V."/>
            <person name="Clum A."/>
            <person name="Steindorff A."/>
            <person name="Ohm R.A."/>
            <person name="Martin F."/>
            <person name="Silar P."/>
            <person name="Natvig D.O."/>
            <person name="Lalanne C."/>
            <person name="Gautier V."/>
            <person name="Ament-Velasquez S.L."/>
            <person name="Kruys A."/>
            <person name="Hutchinson M.I."/>
            <person name="Powell A.J."/>
            <person name="Barry K."/>
            <person name="Miller A.N."/>
            <person name="Grigoriev I.V."/>
            <person name="Debuchy R."/>
            <person name="Gladieux P."/>
            <person name="Hiltunen Thoren M."/>
            <person name="Johannesson H."/>
        </authorList>
    </citation>
    <scope>NUCLEOTIDE SEQUENCE</scope>
    <source>
        <strain evidence="2">CBS 955.72</strain>
    </source>
</reference>
<comment type="caution">
    <text evidence="2">The sequence shown here is derived from an EMBL/GenBank/DDBJ whole genome shotgun (WGS) entry which is preliminary data.</text>
</comment>
<proteinExistence type="predicted"/>
<evidence type="ECO:0000313" key="2">
    <source>
        <dbReference type="EMBL" id="KAK3343546.1"/>
    </source>
</evidence>
<keyword evidence="3" id="KW-1185">Reference proteome</keyword>
<dbReference type="PANTHER" id="PTHR11695:SF648">
    <property type="entry name" value="ZINC-BINDING OXIDOREDUCTASE"/>
    <property type="match status" value="1"/>
</dbReference>
<sequence length="380" mass="40880">MRSHAARTMHSLAVRKYCKPSEYEVIERPIPTITSPDEVLIRVHAAGFMTGDSQVAGGMAKMAAKVEFPFPLGLTGAGIVTAIGTGVTTLKPGDAVYGTYFKHGTFPPPAPGFVSDYATCPVEFLIPKPAHLSFEEAAALAGTATTALQCVRRYFELTGQPPNSTLEGKTVFVPAALSACGSVFVQVLKNVYGAERVISTVSTAKVPLVEQLLPGIIDQVIDYQTQDVAREIGAGKVDFVLNTQWSTMVSSFPLVEPKGGAVVSIASVPSEKTVRKLMGDSRVPFFWLICWVANMAHWWYGWNLRGTNVKQDFVSGNMGDREALERAGEWIAAGKIKAVMAVVDLDDIKAVRKHCQIVATGKGGLGKLVIRIVQNREGAL</sequence>
<evidence type="ECO:0000313" key="3">
    <source>
        <dbReference type="Proteomes" id="UP001275084"/>
    </source>
</evidence>
<dbReference type="InterPro" id="IPR050700">
    <property type="entry name" value="YIM1/Zinc_Alcohol_DH_Fams"/>
</dbReference>
<organism evidence="2 3">
    <name type="scientific">Lasiosphaeria hispida</name>
    <dbReference type="NCBI Taxonomy" id="260671"/>
    <lineage>
        <taxon>Eukaryota</taxon>
        <taxon>Fungi</taxon>
        <taxon>Dikarya</taxon>
        <taxon>Ascomycota</taxon>
        <taxon>Pezizomycotina</taxon>
        <taxon>Sordariomycetes</taxon>
        <taxon>Sordariomycetidae</taxon>
        <taxon>Sordariales</taxon>
        <taxon>Lasiosphaeriaceae</taxon>
        <taxon>Lasiosphaeria</taxon>
    </lineage>
</organism>
<dbReference type="SUPFAM" id="SSF50129">
    <property type="entry name" value="GroES-like"/>
    <property type="match status" value="1"/>
</dbReference>
<dbReference type="Proteomes" id="UP001275084">
    <property type="component" value="Unassembled WGS sequence"/>
</dbReference>
<dbReference type="EMBL" id="JAUIQD010000007">
    <property type="protein sequence ID" value="KAK3343546.1"/>
    <property type="molecule type" value="Genomic_DNA"/>
</dbReference>
<reference evidence="2" key="2">
    <citation type="submission" date="2023-06" db="EMBL/GenBank/DDBJ databases">
        <authorList>
            <consortium name="Lawrence Berkeley National Laboratory"/>
            <person name="Haridas S."/>
            <person name="Hensen N."/>
            <person name="Bonometti L."/>
            <person name="Westerberg I."/>
            <person name="Brannstrom I.O."/>
            <person name="Guillou S."/>
            <person name="Cros-Aarteil S."/>
            <person name="Calhoun S."/>
            <person name="Kuo A."/>
            <person name="Mondo S."/>
            <person name="Pangilinan J."/>
            <person name="Riley R."/>
            <person name="Labutti K."/>
            <person name="Andreopoulos B."/>
            <person name="Lipzen A."/>
            <person name="Chen C."/>
            <person name="Yanf M."/>
            <person name="Daum C."/>
            <person name="Ng V."/>
            <person name="Clum A."/>
            <person name="Steindorff A."/>
            <person name="Ohm R."/>
            <person name="Martin F."/>
            <person name="Silar P."/>
            <person name="Natvig D."/>
            <person name="Lalanne C."/>
            <person name="Gautier V."/>
            <person name="Ament-Velasquez S.L."/>
            <person name="Kruys A."/>
            <person name="Hutchinson M.I."/>
            <person name="Powell A.J."/>
            <person name="Barry K."/>
            <person name="Miller A.N."/>
            <person name="Grigoriev I.V."/>
            <person name="Debuchy R."/>
            <person name="Gladieux P."/>
            <person name="Thoren M.H."/>
            <person name="Johannesson H."/>
        </authorList>
    </citation>
    <scope>NUCLEOTIDE SEQUENCE</scope>
    <source>
        <strain evidence="2">CBS 955.72</strain>
    </source>
</reference>
<dbReference type="Pfam" id="PF08240">
    <property type="entry name" value="ADH_N"/>
    <property type="match status" value="1"/>
</dbReference>
<protein>
    <submittedName>
        <fullName evidence="2">Alcohol dehydrogenase</fullName>
    </submittedName>
</protein>
<dbReference type="InterPro" id="IPR011032">
    <property type="entry name" value="GroES-like_sf"/>
</dbReference>
<dbReference type="InterPro" id="IPR020843">
    <property type="entry name" value="ER"/>
</dbReference>